<dbReference type="CDD" id="cd10568">
    <property type="entry name" value="SWIB_like"/>
    <property type="match status" value="1"/>
</dbReference>
<dbReference type="AlphaFoldDB" id="A0A6A6GNT4"/>
<organism evidence="3 4">
    <name type="scientific">Elsinoe ampelina</name>
    <dbReference type="NCBI Taxonomy" id="302913"/>
    <lineage>
        <taxon>Eukaryota</taxon>
        <taxon>Fungi</taxon>
        <taxon>Dikarya</taxon>
        <taxon>Ascomycota</taxon>
        <taxon>Pezizomycotina</taxon>
        <taxon>Dothideomycetes</taxon>
        <taxon>Dothideomycetidae</taxon>
        <taxon>Myriangiales</taxon>
        <taxon>Elsinoaceae</taxon>
        <taxon>Elsinoe</taxon>
    </lineage>
</organism>
<dbReference type="InterPro" id="IPR003121">
    <property type="entry name" value="SWIB_MDM2_domain"/>
</dbReference>
<dbReference type="Pfam" id="PF02201">
    <property type="entry name" value="SWIB"/>
    <property type="match status" value="1"/>
</dbReference>
<name>A0A6A6GNT4_9PEZI</name>
<dbReference type="Proteomes" id="UP000799538">
    <property type="component" value="Unassembled WGS sequence"/>
</dbReference>
<dbReference type="PANTHER" id="PTHR13844">
    <property type="entry name" value="SWI/SNF-RELATED MATRIX-ASSOCIATED ACTIN-DEPENDENT REGULATOR OF CHROMATIN SUBFAMILY D"/>
    <property type="match status" value="1"/>
</dbReference>
<accession>A0A6A6GNT4</accession>
<keyword evidence="4" id="KW-1185">Reference proteome</keyword>
<evidence type="ECO:0000256" key="1">
    <source>
        <dbReference type="SAM" id="MobiDB-lite"/>
    </source>
</evidence>
<dbReference type="InterPro" id="IPR036885">
    <property type="entry name" value="SWIB_MDM2_dom_sf"/>
</dbReference>
<protein>
    <submittedName>
        <fullName evidence="3">SWI/SNF complex protein</fullName>
    </submittedName>
</protein>
<sequence length="493" mass="56040">MQQSRSYAQQRGGRNPGYGHPMAQPPNEAALRQRLQQEEAVKRKERETQQRILQRPSDRNIPDDVAQCTIGDGVERYKKLREMERRLDATMMQKRLDLTDPYRSRTESEGTLRVWISNTAEGQPWQIMEESKDNDTFDLADNSQATYRVKIEGRLLDNPTEEETKDDAMEDDSSEAKTKDKISRTRFSDFFRAIKIDFDRPASLQSDGVSTIEWKRPSHPSDPNKPRLPSSSETSFDTLEFTRKGDEEINITISLFRDHQPPRYKLSAPLASLLCLTEADTATVLGAIWDYVRHHQLQEDDEHRRFICDDSLRSIFGLEVLTFPQLREIILTQGHLTELPPIQLPYTVRLDKDYLSPATSLPSAQTIYDVLVPLPSPLDAAIKKLATDTTHIAKLREIQDMDADIAVIVQAISRATQKHKFLTSLSEDPVRFVRRWVGSQKRDLEIFLAEGGRGHGEDAPLPKSMRKGGEGGVWGTEGVREAAGVYLARSAAR</sequence>
<feature type="region of interest" description="Disordered" evidence="1">
    <location>
        <begin position="207"/>
        <end position="235"/>
    </location>
</feature>
<gene>
    <name evidence="3" type="ORF">BDZ85DRAFT_227836</name>
</gene>
<feature type="region of interest" description="Disordered" evidence="1">
    <location>
        <begin position="454"/>
        <end position="473"/>
    </location>
</feature>
<proteinExistence type="predicted"/>
<evidence type="ECO:0000259" key="2">
    <source>
        <dbReference type="PROSITE" id="PS51925"/>
    </source>
</evidence>
<dbReference type="EMBL" id="ML992501">
    <property type="protein sequence ID" value="KAF2227405.1"/>
    <property type="molecule type" value="Genomic_DNA"/>
</dbReference>
<dbReference type="SUPFAM" id="SSF47592">
    <property type="entry name" value="SWIB/MDM2 domain"/>
    <property type="match status" value="1"/>
</dbReference>
<reference evidence="4" key="1">
    <citation type="journal article" date="2020" name="Stud. Mycol.">
        <title>101 Dothideomycetes genomes: A test case for predicting lifestyles and emergence of pathogens.</title>
        <authorList>
            <person name="Haridas S."/>
            <person name="Albert R."/>
            <person name="Binder M."/>
            <person name="Bloem J."/>
            <person name="LaButti K."/>
            <person name="Salamov A."/>
            <person name="Andreopoulos B."/>
            <person name="Baker S."/>
            <person name="Barry K."/>
            <person name="Bills G."/>
            <person name="Bluhm B."/>
            <person name="Cannon C."/>
            <person name="Castanera R."/>
            <person name="Culley D."/>
            <person name="Daum C."/>
            <person name="Ezra D."/>
            <person name="Gonzalez J."/>
            <person name="Henrissat B."/>
            <person name="Kuo A."/>
            <person name="Liang C."/>
            <person name="Lipzen A."/>
            <person name="Lutzoni F."/>
            <person name="Magnuson J."/>
            <person name="Mondo S."/>
            <person name="Nolan M."/>
            <person name="Ohm R."/>
            <person name="Pangilinan J."/>
            <person name="Park H.-J."/>
            <person name="Ramirez L."/>
            <person name="Alfaro M."/>
            <person name="Sun H."/>
            <person name="Tritt A."/>
            <person name="Yoshinaga Y."/>
            <person name="Zwiers L.-H."/>
            <person name="Turgeon B."/>
            <person name="Goodwin S."/>
            <person name="Spatafora J."/>
            <person name="Crous P."/>
            <person name="Grigoriev I."/>
        </authorList>
    </citation>
    <scope>NUCLEOTIDE SEQUENCE [LARGE SCALE GENOMIC DNA]</scope>
    <source>
        <strain evidence="4">CECT 20119</strain>
    </source>
</reference>
<dbReference type="InterPro" id="IPR019835">
    <property type="entry name" value="SWIB_domain"/>
</dbReference>
<feature type="compositionally biased region" description="Acidic residues" evidence="1">
    <location>
        <begin position="159"/>
        <end position="173"/>
    </location>
</feature>
<feature type="region of interest" description="Disordered" evidence="1">
    <location>
        <begin position="1"/>
        <end position="66"/>
    </location>
</feature>
<dbReference type="Gene3D" id="1.10.245.10">
    <property type="entry name" value="SWIB/MDM2 domain"/>
    <property type="match status" value="1"/>
</dbReference>
<feature type="compositionally biased region" description="Basic and acidic residues" evidence="1">
    <location>
        <begin position="35"/>
        <end position="49"/>
    </location>
</feature>
<dbReference type="OrthoDB" id="10263741at2759"/>
<evidence type="ECO:0000313" key="3">
    <source>
        <dbReference type="EMBL" id="KAF2227405.1"/>
    </source>
</evidence>
<dbReference type="PROSITE" id="PS51925">
    <property type="entry name" value="SWIB_MDM2"/>
    <property type="match status" value="1"/>
</dbReference>
<evidence type="ECO:0000313" key="4">
    <source>
        <dbReference type="Proteomes" id="UP000799538"/>
    </source>
</evidence>
<feature type="domain" description="DM2" evidence="2">
    <location>
        <begin position="259"/>
        <end position="336"/>
    </location>
</feature>
<feature type="region of interest" description="Disordered" evidence="1">
    <location>
        <begin position="155"/>
        <end position="180"/>
    </location>
</feature>
<dbReference type="SMART" id="SM00151">
    <property type="entry name" value="SWIB"/>
    <property type="match status" value="1"/>
</dbReference>